<evidence type="ECO:0000313" key="5">
    <source>
        <dbReference type="Proteomes" id="UP000647491"/>
    </source>
</evidence>
<dbReference type="Pfam" id="PF01473">
    <property type="entry name" value="Choline_bind_1"/>
    <property type="match status" value="1"/>
</dbReference>
<evidence type="ECO:0000256" key="1">
    <source>
        <dbReference type="ARBA" id="ARBA00022737"/>
    </source>
</evidence>
<keyword evidence="3" id="KW-0732">Signal</keyword>
<dbReference type="RefSeq" id="WP_262427604.1">
    <property type="nucleotide sequence ID" value="NZ_JACRTJ010000018.1"/>
</dbReference>
<keyword evidence="5" id="KW-1185">Reference proteome</keyword>
<dbReference type="SUPFAM" id="SSF69360">
    <property type="entry name" value="Cell wall binding repeat"/>
    <property type="match status" value="1"/>
</dbReference>
<name>A0ABR7NT85_9FIRM</name>
<evidence type="ECO:0000256" key="3">
    <source>
        <dbReference type="SAM" id="SignalP"/>
    </source>
</evidence>
<protein>
    <recommendedName>
        <fullName evidence="6">N-acetylmuramoyl-L-alanine amidase family protein</fullName>
    </recommendedName>
</protein>
<dbReference type="Proteomes" id="UP000647491">
    <property type="component" value="Unassembled WGS sequence"/>
</dbReference>
<feature type="signal peptide" evidence="3">
    <location>
        <begin position="1"/>
        <end position="31"/>
    </location>
</feature>
<dbReference type="InterPro" id="IPR018337">
    <property type="entry name" value="Cell_wall/Cho-bd_repeat"/>
</dbReference>
<reference evidence="4 5" key="1">
    <citation type="submission" date="2020-08" db="EMBL/GenBank/DDBJ databases">
        <title>Genome public.</title>
        <authorList>
            <person name="Liu C."/>
            <person name="Sun Q."/>
        </authorList>
    </citation>
    <scope>NUCLEOTIDE SEQUENCE [LARGE SCALE GENOMIC DNA]</scope>
    <source>
        <strain evidence="4 5">BX10</strain>
    </source>
</reference>
<evidence type="ECO:0000313" key="4">
    <source>
        <dbReference type="EMBL" id="MBC8599326.1"/>
    </source>
</evidence>
<evidence type="ECO:0000256" key="2">
    <source>
        <dbReference type="PROSITE-ProRule" id="PRU00591"/>
    </source>
</evidence>
<dbReference type="PROSITE" id="PS51170">
    <property type="entry name" value="CW"/>
    <property type="match status" value="1"/>
</dbReference>
<accession>A0ABR7NT85</accession>
<sequence>MKNRKPYEGKWMAAAALGALFSLQAVCTAFGADGTWIPDGNRWKYERSDGSMAAGTWEDIDGEWYHFGSDSYMQTGWQKVGNLRYFFEDGGTLAEGWSCYTGDGDEKWYYYDENGNVRIHWQEIGGKWYWFNSSGVLNLEASKTIGGRKFYFHEDGSMVGNEYVGFRYFNMDGQPDEQYFITAERQDGGKISVEETVKDEIAEKINALPAGWRKKFLDDGYKFIYCPEKGYYGAVKDEETGDRFYIRHKLSKADHYLRFSEPDAIWAGFGEYMYLNMKKELRDYDFSWWVRRRSYELSEMTDIPEALYDDYQTMFGLLYADYMDEEKRPQMEVLLDDICWIFEKILDTRNEDGTRTR</sequence>
<keyword evidence="1" id="KW-0677">Repeat</keyword>
<comment type="caution">
    <text evidence="4">The sequence shown here is derived from an EMBL/GenBank/DDBJ whole genome shotgun (WGS) entry which is preliminary data.</text>
</comment>
<feature type="repeat" description="Cell wall-binding" evidence="2">
    <location>
        <begin position="118"/>
        <end position="137"/>
    </location>
</feature>
<feature type="chain" id="PRO_5045558714" description="N-acetylmuramoyl-L-alanine amidase family protein" evidence="3">
    <location>
        <begin position="32"/>
        <end position="357"/>
    </location>
</feature>
<evidence type="ECO:0008006" key="6">
    <source>
        <dbReference type="Google" id="ProtNLM"/>
    </source>
</evidence>
<proteinExistence type="predicted"/>
<organism evidence="4 5">
    <name type="scientific">Enterocloster hominis</name>
    <name type="common">ex Liu et al. 2021</name>
    <dbReference type="NCBI Taxonomy" id="2763663"/>
    <lineage>
        <taxon>Bacteria</taxon>
        <taxon>Bacillati</taxon>
        <taxon>Bacillota</taxon>
        <taxon>Clostridia</taxon>
        <taxon>Lachnospirales</taxon>
        <taxon>Lachnospiraceae</taxon>
        <taxon>Enterocloster</taxon>
    </lineage>
</organism>
<dbReference type="Gene3D" id="2.10.270.10">
    <property type="entry name" value="Cholin Binding"/>
    <property type="match status" value="2"/>
</dbReference>
<gene>
    <name evidence="4" type="ORF">H8708_08810</name>
</gene>
<dbReference type="EMBL" id="JACRTJ010000018">
    <property type="protein sequence ID" value="MBC8599326.1"/>
    <property type="molecule type" value="Genomic_DNA"/>
</dbReference>
<dbReference type="Pfam" id="PF19127">
    <property type="entry name" value="Choline_bind_3"/>
    <property type="match status" value="1"/>
</dbReference>